<evidence type="ECO:0000313" key="10">
    <source>
        <dbReference type="Proteomes" id="UP000077407"/>
    </source>
</evidence>
<dbReference type="GO" id="GO:0008233">
    <property type="term" value="F:peptidase activity"/>
    <property type="evidence" value="ECO:0007669"/>
    <property type="project" value="UniProtKB-KW"/>
</dbReference>
<keyword evidence="5" id="KW-0378">Hydrolase</keyword>
<evidence type="ECO:0000256" key="7">
    <source>
        <dbReference type="ARBA" id="ARBA00023136"/>
    </source>
</evidence>
<dbReference type="GO" id="GO:0005886">
    <property type="term" value="C:plasma membrane"/>
    <property type="evidence" value="ECO:0007669"/>
    <property type="project" value="UniProtKB-SubCell"/>
</dbReference>
<dbReference type="InterPro" id="IPR019127">
    <property type="entry name" value="Exosortase"/>
</dbReference>
<proteinExistence type="predicted"/>
<evidence type="ECO:0000256" key="1">
    <source>
        <dbReference type="ARBA" id="ARBA00004651"/>
    </source>
</evidence>
<name>A0A168NRK8_9CLOT</name>
<gene>
    <name evidence="9" type="ORF">WY13_02204</name>
</gene>
<dbReference type="Proteomes" id="UP000077407">
    <property type="component" value="Unassembled WGS sequence"/>
</dbReference>
<dbReference type="NCBIfam" id="TIGR04178">
    <property type="entry name" value="exo_archaeo"/>
    <property type="match status" value="1"/>
</dbReference>
<keyword evidence="6 8" id="KW-1133">Transmembrane helix</keyword>
<keyword evidence="3" id="KW-0645">Protease</keyword>
<dbReference type="OrthoDB" id="1915311at2"/>
<dbReference type="InterPro" id="IPR026392">
    <property type="entry name" value="Exo/Archaeosortase_dom"/>
</dbReference>
<keyword evidence="2" id="KW-1003">Cell membrane</keyword>
<evidence type="ECO:0000256" key="8">
    <source>
        <dbReference type="SAM" id="Phobius"/>
    </source>
</evidence>
<dbReference type="GO" id="GO:0006508">
    <property type="term" value="P:proteolysis"/>
    <property type="evidence" value="ECO:0007669"/>
    <property type="project" value="UniProtKB-KW"/>
</dbReference>
<keyword evidence="7 8" id="KW-0472">Membrane</keyword>
<dbReference type="Pfam" id="PF09721">
    <property type="entry name" value="Exosortase_EpsH"/>
    <property type="match status" value="1"/>
</dbReference>
<accession>A0A168NRK8</accession>
<reference evidence="9 10" key="1">
    <citation type="journal article" date="2015" name="Biotechnol. Bioeng.">
        <title>Genome sequence and phenotypic characterization of Caulobacter segnis.</title>
        <authorList>
            <person name="Patel S."/>
            <person name="Fletcher B."/>
            <person name="Scott D.C."/>
            <person name="Ely B."/>
        </authorList>
    </citation>
    <scope>NUCLEOTIDE SEQUENCE [LARGE SCALE GENOMIC DNA]</scope>
    <source>
        <strain evidence="9 10">ERI-2</strain>
    </source>
</reference>
<dbReference type="AlphaFoldDB" id="A0A168NRK8"/>
<feature type="transmembrane region" description="Helical" evidence="8">
    <location>
        <begin position="30"/>
        <end position="52"/>
    </location>
</feature>
<dbReference type="RefSeq" id="WP_063555642.1">
    <property type="nucleotide sequence ID" value="NZ_LITT01000023.1"/>
</dbReference>
<evidence type="ECO:0000256" key="5">
    <source>
        <dbReference type="ARBA" id="ARBA00022801"/>
    </source>
</evidence>
<sequence>MKILICFLLIVWIYLITVFTRAKLHFFKFVVGSVGLFFFMMVILQPYLVNILSRSVAAASGIMGDVTGCYQAFYQYSLILIQSGGSAISMYIDYECSGVIEILAFTALLWFFPLYNTLEKIMYNIIGVVWIFVANIIRIFIICILVYYYGNNIFYFAHTIFGRIVFYALSIILYFYVFTRSQIKRQKVGNVLYGDDIK</sequence>
<evidence type="ECO:0000256" key="3">
    <source>
        <dbReference type="ARBA" id="ARBA00022670"/>
    </source>
</evidence>
<dbReference type="InterPro" id="IPR017541">
    <property type="entry name" value="Exosort-XrtG"/>
</dbReference>
<feature type="transmembrane region" description="Helical" evidence="8">
    <location>
        <begin position="125"/>
        <end position="149"/>
    </location>
</feature>
<evidence type="ECO:0000313" key="9">
    <source>
        <dbReference type="EMBL" id="OAA86810.1"/>
    </source>
</evidence>
<comment type="caution">
    <text evidence="9">The sequence shown here is derived from an EMBL/GenBank/DDBJ whole genome shotgun (WGS) entry which is preliminary data.</text>
</comment>
<dbReference type="PATRIC" id="fig|1538.10.peg.1804"/>
<dbReference type="NCBIfam" id="TIGR03110">
    <property type="entry name" value="exosort_Gpos"/>
    <property type="match status" value="1"/>
</dbReference>
<evidence type="ECO:0000256" key="6">
    <source>
        <dbReference type="ARBA" id="ARBA00022989"/>
    </source>
</evidence>
<organism evidence="9 10">
    <name type="scientific">Clostridium ljungdahlii</name>
    <dbReference type="NCBI Taxonomy" id="1538"/>
    <lineage>
        <taxon>Bacteria</taxon>
        <taxon>Bacillati</taxon>
        <taxon>Bacillota</taxon>
        <taxon>Clostridia</taxon>
        <taxon>Eubacteriales</taxon>
        <taxon>Clostridiaceae</taxon>
        <taxon>Clostridium</taxon>
    </lineage>
</organism>
<comment type="subcellular location">
    <subcellularLocation>
        <location evidence="1">Cell membrane</location>
        <topology evidence="1">Multi-pass membrane protein</topology>
    </subcellularLocation>
</comment>
<protein>
    <submittedName>
        <fullName evidence="9">Transmembrane exosortase (Exosortase_EpsH)</fullName>
    </submittedName>
</protein>
<evidence type="ECO:0000256" key="2">
    <source>
        <dbReference type="ARBA" id="ARBA00022475"/>
    </source>
</evidence>
<feature type="transmembrane region" description="Helical" evidence="8">
    <location>
        <begin position="155"/>
        <end position="177"/>
    </location>
</feature>
<dbReference type="EMBL" id="LITT01000023">
    <property type="protein sequence ID" value="OAA86810.1"/>
    <property type="molecule type" value="Genomic_DNA"/>
</dbReference>
<keyword evidence="4 8" id="KW-0812">Transmembrane</keyword>
<feature type="transmembrane region" description="Helical" evidence="8">
    <location>
        <begin position="73"/>
        <end position="92"/>
    </location>
</feature>
<feature type="transmembrane region" description="Helical" evidence="8">
    <location>
        <begin position="98"/>
        <end position="118"/>
    </location>
</feature>
<evidence type="ECO:0000256" key="4">
    <source>
        <dbReference type="ARBA" id="ARBA00022692"/>
    </source>
</evidence>